<dbReference type="PATRIC" id="fig|797114.5.peg.1616"/>
<dbReference type="PANTHER" id="PTHR43765">
    <property type="entry name" value="2-DEHYDROPANTOATE 2-REDUCTASE-RELATED"/>
    <property type="match status" value="1"/>
</dbReference>
<dbReference type="UniPathway" id="UPA00241"/>
<comment type="pathway">
    <text evidence="1 10">Cofactor biosynthesis; coenzyme A biosynthesis.</text>
</comment>
<keyword evidence="14" id="KW-1185">Reference proteome</keyword>
<sequence length="296" mass="30258">MRVLVFGAGSLGSLLGGLLARAHDVTLVGRDPHVERVRAEGLRVTGEYTAHVEPAATTAVPAERFDLALVAVKAFDTPAAAAALDAADPDAVLSVQNGLDNERTLASALDAEVLAGTSTYGARLTEPGTVDCTGRGDVALGPPDGGESAVAESVGAALRAADIETTVAADMPRRCWEKLAVNAGINAVTALARVENGALVDGAAGEPARRAAAEVARVARERGIELSDDAAVGAVERVATATSANRSSMLQDVEAGERTEIDAISGAVVDRADAAVPVNETLAALIRGWERERGLR</sequence>
<evidence type="ECO:0000256" key="5">
    <source>
        <dbReference type="ARBA" id="ARBA00022993"/>
    </source>
</evidence>
<comment type="function">
    <text evidence="10">Catalyzes the NADPH-dependent reduction of ketopantoate into pantoic acid.</text>
</comment>
<evidence type="ECO:0000256" key="1">
    <source>
        <dbReference type="ARBA" id="ARBA00004724"/>
    </source>
</evidence>
<dbReference type="Pfam" id="PF08546">
    <property type="entry name" value="ApbA_C"/>
    <property type="match status" value="1"/>
</dbReference>
<dbReference type="InterPro" id="IPR013332">
    <property type="entry name" value="KPR_N"/>
</dbReference>
<evidence type="ECO:0000256" key="2">
    <source>
        <dbReference type="ARBA" id="ARBA00007870"/>
    </source>
</evidence>
<evidence type="ECO:0000256" key="7">
    <source>
        <dbReference type="ARBA" id="ARBA00032024"/>
    </source>
</evidence>
<dbReference type="SUPFAM" id="SSF48179">
    <property type="entry name" value="6-phosphogluconate dehydrogenase C-terminal domain-like"/>
    <property type="match status" value="1"/>
</dbReference>
<evidence type="ECO:0000256" key="10">
    <source>
        <dbReference type="RuleBase" id="RU362068"/>
    </source>
</evidence>
<dbReference type="InterPro" id="IPR013752">
    <property type="entry name" value="KPA_reductase"/>
</dbReference>
<dbReference type="EMBL" id="AOIU01000018">
    <property type="protein sequence ID" value="ELZ26847.1"/>
    <property type="molecule type" value="Genomic_DNA"/>
</dbReference>
<organism evidence="13 14">
    <name type="scientific">Halosimplex carlsbadense 2-9-1</name>
    <dbReference type="NCBI Taxonomy" id="797114"/>
    <lineage>
        <taxon>Archaea</taxon>
        <taxon>Methanobacteriati</taxon>
        <taxon>Methanobacteriota</taxon>
        <taxon>Stenosarchaea group</taxon>
        <taxon>Halobacteria</taxon>
        <taxon>Halobacteriales</taxon>
        <taxon>Haloarculaceae</taxon>
        <taxon>Halosimplex</taxon>
    </lineage>
</organism>
<accession>M0CWL9</accession>
<reference evidence="13 14" key="1">
    <citation type="journal article" date="2014" name="PLoS Genet.">
        <title>Phylogenetically driven sequencing of extremely halophilic archaea reveals strategies for static and dynamic osmo-response.</title>
        <authorList>
            <person name="Becker E.A."/>
            <person name="Seitzer P.M."/>
            <person name="Tritt A."/>
            <person name="Larsen D."/>
            <person name="Krusor M."/>
            <person name="Yao A.I."/>
            <person name="Wu D."/>
            <person name="Madern D."/>
            <person name="Eisen J.A."/>
            <person name="Darling A.E."/>
            <person name="Facciotti M.T."/>
        </authorList>
    </citation>
    <scope>NUCLEOTIDE SEQUENCE [LARGE SCALE GENOMIC DNA]</scope>
    <source>
        <strain evidence="13 14">2-9-1</strain>
    </source>
</reference>
<evidence type="ECO:0000256" key="9">
    <source>
        <dbReference type="ARBA" id="ARBA00048196"/>
    </source>
</evidence>
<comment type="catalytic activity">
    <reaction evidence="8">
        <text>(R)-pantoate + NADP(+) = 2-dehydropantoate + NADPH + H(+)</text>
        <dbReference type="Rhea" id="RHEA:16233"/>
        <dbReference type="ChEBI" id="CHEBI:11561"/>
        <dbReference type="ChEBI" id="CHEBI:15378"/>
        <dbReference type="ChEBI" id="CHEBI:15980"/>
        <dbReference type="ChEBI" id="CHEBI:57783"/>
        <dbReference type="ChEBI" id="CHEBI:58349"/>
        <dbReference type="EC" id="1.1.1.169"/>
    </reaction>
    <physiologicalReaction direction="right-to-left" evidence="8">
        <dbReference type="Rhea" id="RHEA:16235"/>
    </physiologicalReaction>
</comment>
<feature type="domain" description="Ketopantoate reductase N-terminal" evidence="11">
    <location>
        <begin position="3"/>
        <end position="144"/>
    </location>
</feature>
<dbReference type="SUPFAM" id="SSF51735">
    <property type="entry name" value="NAD(P)-binding Rossmann-fold domains"/>
    <property type="match status" value="1"/>
</dbReference>
<proteinExistence type="inferred from homology"/>
<dbReference type="InterPro" id="IPR013328">
    <property type="entry name" value="6PGD_dom2"/>
</dbReference>
<dbReference type="InterPro" id="IPR050838">
    <property type="entry name" value="Ketopantoate_reductase"/>
</dbReference>
<dbReference type="NCBIfam" id="TIGR00745">
    <property type="entry name" value="apbA_panE"/>
    <property type="match status" value="1"/>
</dbReference>
<dbReference type="InterPro" id="IPR036291">
    <property type="entry name" value="NAD(P)-bd_dom_sf"/>
</dbReference>
<dbReference type="GO" id="GO:0015937">
    <property type="term" value="P:coenzyme A biosynthetic process"/>
    <property type="evidence" value="ECO:0007669"/>
    <property type="project" value="UniProtKB-UniPathway"/>
</dbReference>
<dbReference type="STRING" id="797114.C475_07931"/>
<dbReference type="eggNOG" id="arCOG04139">
    <property type="taxonomic scope" value="Archaea"/>
</dbReference>
<keyword evidence="5 10" id="KW-0173">Coenzyme A biosynthesis</keyword>
<dbReference type="GO" id="GO:0005737">
    <property type="term" value="C:cytoplasm"/>
    <property type="evidence" value="ECO:0007669"/>
    <property type="project" value="TreeGrafter"/>
</dbReference>
<dbReference type="Gene3D" id="3.40.50.720">
    <property type="entry name" value="NAD(P)-binding Rossmann-like Domain"/>
    <property type="match status" value="1"/>
</dbReference>
<gene>
    <name evidence="13" type="ORF">C475_07931</name>
</gene>
<dbReference type="Gene3D" id="1.10.1040.10">
    <property type="entry name" value="N-(1-d-carboxylethyl)-l-norvaline Dehydrogenase, domain 2"/>
    <property type="match status" value="1"/>
</dbReference>
<dbReference type="OrthoDB" id="201845at2157"/>
<dbReference type="AlphaFoldDB" id="M0CWL9"/>
<dbReference type="RefSeq" id="WP_006883262.1">
    <property type="nucleotide sequence ID" value="NZ_AOIU01000018.1"/>
</dbReference>
<keyword evidence="4 10" id="KW-0521">NADP</keyword>
<dbReference type="GO" id="GO:0008677">
    <property type="term" value="F:2-dehydropantoate 2-reductase activity"/>
    <property type="evidence" value="ECO:0007669"/>
    <property type="project" value="UniProtKB-EC"/>
</dbReference>
<evidence type="ECO:0000256" key="4">
    <source>
        <dbReference type="ARBA" id="ARBA00022857"/>
    </source>
</evidence>
<evidence type="ECO:0000313" key="14">
    <source>
        <dbReference type="Proteomes" id="UP000011626"/>
    </source>
</evidence>
<protein>
    <recommendedName>
        <fullName evidence="3 10">2-dehydropantoate 2-reductase</fullName>
        <ecNumber evidence="3 10">1.1.1.169</ecNumber>
    </recommendedName>
    <alternativeName>
        <fullName evidence="7 10">Ketopantoate reductase</fullName>
    </alternativeName>
</protein>
<evidence type="ECO:0000313" key="13">
    <source>
        <dbReference type="EMBL" id="ELZ26847.1"/>
    </source>
</evidence>
<evidence type="ECO:0000256" key="8">
    <source>
        <dbReference type="ARBA" id="ARBA00047506"/>
    </source>
</evidence>
<evidence type="ECO:0000256" key="3">
    <source>
        <dbReference type="ARBA" id="ARBA00013014"/>
    </source>
</evidence>
<dbReference type="GO" id="GO:0050661">
    <property type="term" value="F:NADP binding"/>
    <property type="evidence" value="ECO:0007669"/>
    <property type="project" value="TreeGrafter"/>
</dbReference>
<dbReference type="Pfam" id="PF02558">
    <property type="entry name" value="ApbA"/>
    <property type="match status" value="1"/>
</dbReference>
<evidence type="ECO:0000259" key="11">
    <source>
        <dbReference type="Pfam" id="PF02558"/>
    </source>
</evidence>
<dbReference type="InterPro" id="IPR003710">
    <property type="entry name" value="ApbA"/>
</dbReference>
<dbReference type="GO" id="GO:0015940">
    <property type="term" value="P:pantothenate biosynthetic process"/>
    <property type="evidence" value="ECO:0007669"/>
    <property type="project" value="InterPro"/>
</dbReference>
<dbReference type="InterPro" id="IPR008927">
    <property type="entry name" value="6-PGluconate_DH-like_C_sf"/>
</dbReference>
<dbReference type="PANTHER" id="PTHR43765:SF2">
    <property type="entry name" value="2-DEHYDROPANTOATE 2-REDUCTASE"/>
    <property type="match status" value="1"/>
</dbReference>
<feature type="domain" description="Ketopantoate reductase C-terminal" evidence="12">
    <location>
        <begin position="173"/>
        <end position="288"/>
    </location>
</feature>
<comment type="caution">
    <text evidence="13">The sequence shown here is derived from an EMBL/GenBank/DDBJ whole genome shotgun (WGS) entry which is preliminary data.</text>
</comment>
<name>M0CWL9_9EURY</name>
<evidence type="ECO:0000259" key="12">
    <source>
        <dbReference type="Pfam" id="PF08546"/>
    </source>
</evidence>
<comment type="similarity">
    <text evidence="2 10">Belongs to the ketopantoate reductase family.</text>
</comment>
<dbReference type="EC" id="1.1.1.169" evidence="3 10"/>
<evidence type="ECO:0000256" key="6">
    <source>
        <dbReference type="ARBA" id="ARBA00023002"/>
    </source>
</evidence>
<dbReference type="Proteomes" id="UP000011626">
    <property type="component" value="Unassembled WGS sequence"/>
</dbReference>
<comment type="catalytic activity">
    <reaction evidence="9">
        <text>(R)-pantoate + NAD(+) = 2-dehydropantoate + NADH + H(+)</text>
        <dbReference type="Rhea" id="RHEA:61292"/>
        <dbReference type="ChEBI" id="CHEBI:11561"/>
        <dbReference type="ChEBI" id="CHEBI:15378"/>
        <dbReference type="ChEBI" id="CHEBI:15980"/>
        <dbReference type="ChEBI" id="CHEBI:57540"/>
        <dbReference type="ChEBI" id="CHEBI:57945"/>
    </reaction>
    <physiologicalReaction direction="right-to-left" evidence="9">
        <dbReference type="Rhea" id="RHEA:61294"/>
    </physiologicalReaction>
</comment>
<keyword evidence="6 10" id="KW-0560">Oxidoreductase</keyword>